<dbReference type="WBParaSite" id="maker-unitig_42182-snap-gene-0.1-mRNA-1">
    <property type="protein sequence ID" value="maker-unitig_42182-snap-gene-0.1-mRNA-1"/>
    <property type="gene ID" value="maker-unitig_42182-snap-gene-0.1"/>
</dbReference>
<dbReference type="InterPro" id="IPR050915">
    <property type="entry name" value="MAP_kinase_kinase"/>
</dbReference>
<sequence length="205" mass="23618">TKFGFSEAVAAGAWPIRWYTIVVAPRLARRRQQRKARQRQQQQHQRQQFRQHGGWLRFGLRQPAPQPDESHHSNHAKRRRFEFAKELRLHQQQLAGETTAAGAAGSGAIRTSTRVNASVWQNFVQRKRSIGELRHEDFDDIAELGRGSSGVVQRVLHRPTRQAMARKLIHLEIKPSVRAQIIRELEVLHSCNSPYIIGYFGAYFA</sequence>
<keyword evidence="4" id="KW-0418">Kinase</keyword>
<dbReference type="PANTHER" id="PTHR47448">
    <property type="entry name" value="DUAL SPECIFICITY MITOGEN-ACTIVATED PROTEIN KINASE KINASE DSOR1-LIKE PROTEIN"/>
    <property type="match status" value="1"/>
</dbReference>
<dbReference type="AlphaFoldDB" id="A0A1I8FNG1"/>
<dbReference type="InterPro" id="IPR017441">
    <property type="entry name" value="Protein_kinase_ATP_BS"/>
</dbReference>
<evidence type="ECO:0000256" key="2">
    <source>
        <dbReference type="ARBA" id="ARBA00022679"/>
    </source>
</evidence>
<evidence type="ECO:0000259" key="14">
    <source>
        <dbReference type="PROSITE" id="PS50011"/>
    </source>
</evidence>
<evidence type="ECO:0000256" key="3">
    <source>
        <dbReference type="ARBA" id="ARBA00022741"/>
    </source>
</evidence>
<evidence type="ECO:0000256" key="11">
    <source>
        <dbReference type="ARBA" id="ARBA00051693"/>
    </source>
</evidence>
<dbReference type="Gene3D" id="3.30.200.20">
    <property type="entry name" value="Phosphorylase Kinase, domain 1"/>
    <property type="match status" value="1"/>
</dbReference>
<keyword evidence="3 12" id="KW-0547">Nucleotide-binding</keyword>
<dbReference type="Pfam" id="PF00069">
    <property type="entry name" value="Pkinase"/>
    <property type="match status" value="1"/>
</dbReference>
<evidence type="ECO:0000256" key="9">
    <source>
        <dbReference type="ARBA" id="ARBA00049014"/>
    </source>
</evidence>
<dbReference type="GO" id="GO:0004713">
    <property type="term" value="F:protein tyrosine kinase activity"/>
    <property type="evidence" value="ECO:0007669"/>
    <property type="project" value="UniProtKB-KW"/>
</dbReference>
<dbReference type="Proteomes" id="UP000095280">
    <property type="component" value="Unplaced"/>
</dbReference>
<dbReference type="GO" id="GO:0004708">
    <property type="term" value="F:MAP kinase kinase activity"/>
    <property type="evidence" value="ECO:0007669"/>
    <property type="project" value="UniProtKB-EC"/>
</dbReference>
<evidence type="ECO:0000256" key="5">
    <source>
        <dbReference type="ARBA" id="ARBA00022840"/>
    </source>
</evidence>
<comment type="catalytic activity">
    <reaction evidence="9">
        <text>L-seryl-[protein] + ATP = O-phospho-L-seryl-[protein] + ADP + H(+)</text>
        <dbReference type="Rhea" id="RHEA:17989"/>
        <dbReference type="Rhea" id="RHEA-COMP:9863"/>
        <dbReference type="Rhea" id="RHEA-COMP:11604"/>
        <dbReference type="ChEBI" id="CHEBI:15378"/>
        <dbReference type="ChEBI" id="CHEBI:29999"/>
        <dbReference type="ChEBI" id="CHEBI:30616"/>
        <dbReference type="ChEBI" id="CHEBI:83421"/>
        <dbReference type="ChEBI" id="CHEBI:456216"/>
        <dbReference type="EC" id="2.7.12.2"/>
    </reaction>
</comment>
<dbReference type="GO" id="GO:0004674">
    <property type="term" value="F:protein serine/threonine kinase activity"/>
    <property type="evidence" value="ECO:0007669"/>
    <property type="project" value="UniProtKB-KW"/>
</dbReference>
<comment type="catalytic activity">
    <reaction evidence="11">
        <text>L-tyrosyl-[protein] + ATP = O-phospho-L-tyrosyl-[protein] + ADP + H(+)</text>
        <dbReference type="Rhea" id="RHEA:10596"/>
        <dbReference type="Rhea" id="RHEA-COMP:10136"/>
        <dbReference type="Rhea" id="RHEA-COMP:20101"/>
        <dbReference type="ChEBI" id="CHEBI:15378"/>
        <dbReference type="ChEBI" id="CHEBI:30616"/>
        <dbReference type="ChEBI" id="CHEBI:46858"/>
        <dbReference type="ChEBI" id="CHEBI:61978"/>
        <dbReference type="ChEBI" id="CHEBI:456216"/>
        <dbReference type="EC" id="2.7.12.2"/>
    </reaction>
</comment>
<feature type="binding site" evidence="12">
    <location>
        <position position="167"/>
    </location>
    <ligand>
        <name>ATP</name>
        <dbReference type="ChEBI" id="CHEBI:30616"/>
    </ligand>
</feature>
<dbReference type="PROSITE" id="PS50011">
    <property type="entry name" value="PROTEIN_KINASE_DOM"/>
    <property type="match status" value="1"/>
</dbReference>
<evidence type="ECO:0000313" key="16">
    <source>
        <dbReference type="WBParaSite" id="maker-unitig_42182-snap-gene-0.1-mRNA-1"/>
    </source>
</evidence>
<feature type="domain" description="Protein kinase" evidence="14">
    <location>
        <begin position="138"/>
        <end position="205"/>
    </location>
</feature>
<evidence type="ECO:0000256" key="12">
    <source>
        <dbReference type="PROSITE-ProRule" id="PRU10141"/>
    </source>
</evidence>
<feature type="region of interest" description="Disordered" evidence="13">
    <location>
        <begin position="32"/>
        <end position="76"/>
    </location>
</feature>
<keyword evidence="5 12" id="KW-0067">ATP-binding</keyword>
<comment type="catalytic activity">
    <reaction evidence="10">
        <text>L-threonyl-[protein] + ATP = O-phospho-L-threonyl-[protein] + ADP + H(+)</text>
        <dbReference type="Rhea" id="RHEA:46608"/>
        <dbReference type="Rhea" id="RHEA-COMP:11060"/>
        <dbReference type="Rhea" id="RHEA-COMP:11605"/>
        <dbReference type="ChEBI" id="CHEBI:15378"/>
        <dbReference type="ChEBI" id="CHEBI:30013"/>
        <dbReference type="ChEBI" id="CHEBI:30616"/>
        <dbReference type="ChEBI" id="CHEBI:61977"/>
        <dbReference type="ChEBI" id="CHEBI:456216"/>
        <dbReference type="EC" id="2.7.12.2"/>
    </reaction>
</comment>
<comment type="similarity">
    <text evidence="7">Belongs to the protein kinase superfamily. STE Ser/Thr protein kinase family. MAP kinase kinase subfamily.</text>
</comment>
<reference evidence="16" key="1">
    <citation type="submission" date="2016-11" db="UniProtKB">
        <authorList>
            <consortium name="WormBaseParasite"/>
        </authorList>
    </citation>
    <scope>IDENTIFICATION</scope>
</reference>
<dbReference type="PANTHER" id="PTHR47448:SF1">
    <property type="entry name" value="SERINE_THREONINE-PROTEIN KINASE STE7 HOMOLOG"/>
    <property type="match status" value="1"/>
</dbReference>
<evidence type="ECO:0000256" key="8">
    <source>
        <dbReference type="ARBA" id="ARBA00038999"/>
    </source>
</evidence>
<keyword evidence="2" id="KW-0808">Transferase</keyword>
<dbReference type="SUPFAM" id="SSF56112">
    <property type="entry name" value="Protein kinase-like (PK-like)"/>
    <property type="match status" value="1"/>
</dbReference>
<organism evidence="15 16">
    <name type="scientific">Macrostomum lignano</name>
    <dbReference type="NCBI Taxonomy" id="282301"/>
    <lineage>
        <taxon>Eukaryota</taxon>
        <taxon>Metazoa</taxon>
        <taxon>Spiralia</taxon>
        <taxon>Lophotrochozoa</taxon>
        <taxon>Platyhelminthes</taxon>
        <taxon>Rhabditophora</taxon>
        <taxon>Macrostomorpha</taxon>
        <taxon>Macrostomida</taxon>
        <taxon>Macrostomidae</taxon>
        <taxon>Macrostomum</taxon>
    </lineage>
</organism>
<dbReference type="InterPro" id="IPR011009">
    <property type="entry name" value="Kinase-like_dom_sf"/>
</dbReference>
<evidence type="ECO:0000256" key="10">
    <source>
        <dbReference type="ARBA" id="ARBA00049299"/>
    </source>
</evidence>
<dbReference type="GO" id="GO:0005524">
    <property type="term" value="F:ATP binding"/>
    <property type="evidence" value="ECO:0007669"/>
    <property type="project" value="UniProtKB-UniRule"/>
</dbReference>
<evidence type="ECO:0000256" key="7">
    <source>
        <dbReference type="ARBA" id="ARBA00038035"/>
    </source>
</evidence>
<keyword evidence="15" id="KW-1185">Reference proteome</keyword>
<name>A0A1I8FNG1_9PLAT</name>
<evidence type="ECO:0000256" key="6">
    <source>
        <dbReference type="ARBA" id="ARBA00023137"/>
    </source>
</evidence>
<dbReference type="InterPro" id="IPR000719">
    <property type="entry name" value="Prot_kinase_dom"/>
</dbReference>
<proteinExistence type="inferred from homology"/>
<dbReference type="EC" id="2.7.12.2" evidence="8"/>
<evidence type="ECO:0000256" key="1">
    <source>
        <dbReference type="ARBA" id="ARBA00022527"/>
    </source>
</evidence>
<evidence type="ECO:0000256" key="4">
    <source>
        <dbReference type="ARBA" id="ARBA00022777"/>
    </source>
</evidence>
<evidence type="ECO:0000256" key="13">
    <source>
        <dbReference type="SAM" id="MobiDB-lite"/>
    </source>
</evidence>
<protein>
    <recommendedName>
        <fullName evidence="8">mitogen-activated protein kinase kinase</fullName>
        <ecNumber evidence="8">2.7.12.2</ecNumber>
    </recommendedName>
</protein>
<evidence type="ECO:0000313" key="15">
    <source>
        <dbReference type="Proteomes" id="UP000095280"/>
    </source>
</evidence>
<feature type="compositionally biased region" description="Low complexity" evidence="13">
    <location>
        <begin position="39"/>
        <end position="51"/>
    </location>
</feature>
<accession>A0A1I8FNG1</accession>
<keyword evidence="1" id="KW-0723">Serine/threonine-protein kinase</keyword>
<dbReference type="PROSITE" id="PS00107">
    <property type="entry name" value="PROTEIN_KINASE_ATP"/>
    <property type="match status" value="1"/>
</dbReference>
<keyword evidence="6" id="KW-0829">Tyrosine-protein kinase</keyword>